<dbReference type="InterPro" id="IPR025669">
    <property type="entry name" value="AAA_dom"/>
</dbReference>
<feature type="domain" description="AAA" evidence="1">
    <location>
        <begin position="3"/>
        <end position="182"/>
    </location>
</feature>
<dbReference type="Pfam" id="PF13614">
    <property type="entry name" value="AAA_31"/>
    <property type="match status" value="1"/>
</dbReference>
<dbReference type="InterPro" id="IPR050678">
    <property type="entry name" value="DNA_Partitioning_ATPase"/>
</dbReference>
<name>A0ABT5ZB86_9ACTN</name>
<dbReference type="EMBL" id="JARHTQ010000043">
    <property type="protein sequence ID" value="MDF2260943.1"/>
    <property type="molecule type" value="Genomic_DNA"/>
</dbReference>
<keyword evidence="3" id="KW-1185">Reference proteome</keyword>
<protein>
    <submittedName>
        <fullName evidence="2">ParA family protein</fullName>
    </submittedName>
</protein>
<dbReference type="RefSeq" id="WP_275822053.1">
    <property type="nucleotide sequence ID" value="NZ_BAAANM010000041.1"/>
</dbReference>
<evidence type="ECO:0000259" key="1">
    <source>
        <dbReference type="Pfam" id="PF13614"/>
    </source>
</evidence>
<gene>
    <name evidence="2" type="ORF">P2L57_36080</name>
</gene>
<sequence>MGKHKGGVGCTVSALELAYAATRRTIHGRPRRVAILDLDPQGNATDVLEPKQRRIGIKDVLAPPDPATARPLALRDVLIPTAWDNVLLAPADRHLANRETDLTPHGIATLRRARLSGEIADMVDDVVIDLPRDIGRLAATGLLGMEHLFICAQASIWGAQGAEEMRYTVRRISEKGNPELAIAGIVVAAYDDARDSRRVLESMKSRFGNLLLDPPVPRKVRVREAVESYHTPCREFGGRDLEEVADVYQKFYDSLLAQDGSAR</sequence>
<proteinExistence type="predicted"/>
<dbReference type="Proteomes" id="UP001220022">
    <property type="component" value="Unassembled WGS sequence"/>
</dbReference>
<evidence type="ECO:0000313" key="3">
    <source>
        <dbReference type="Proteomes" id="UP001220022"/>
    </source>
</evidence>
<organism evidence="2 3">
    <name type="scientific">Streptantibioticus ferralitis</name>
    <dbReference type="NCBI Taxonomy" id="236510"/>
    <lineage>
        <taxon>Bacteria</taxon>
        <taxon>Bacillati</taxon>
        <taxon>Actinomycetota</taxon>
        <taxon>Actinomycetes</taxon>
        <taxon>Kitasatosporales</taxon>
        <taxon>Streptomycetaceae</taxon>
        <taxon>Streptantibioticus</taxon>
    </lineage>
</organism>
<dbReference type="Gene3D" id="3.40.50.300">
    <property type="entry name" value="P-loop containing nucleotide triphosphate hydrolases"/>
    <property type="match status" value="1"/>
</dbReference>
<dbReference type="PANTHER" id="PTHR13696:SF99">
    <property type="entry name" value="COBYRINIC ACID AC-DIAMIDE SYNTHASE"/>
    <property type="match status" value="1"/>
</dbReference>
<dbReference type="PANTHER" id="PTHR13696">
    <property type="entry name" value="P-LOOP CONTAINING NUCLEOSIDE TRIPHOSPHATE HYDROLASE"/>
    <property type="match status" value="1"/>
</dbReference>
<dbReference type="InterPro" id="IPR027417">
    <property type="entry name" value="P-loop_NTPase"/>
</dbReference>
<reference evidence="2 3" key="1">
    <citation type="submission" date="2023-03" db="EMBL/GenBank/DDBJ databases">
        <title>Draft genome sequence of type strain Streptomyces ferralitis JCM 14344.</title>
        <authorList>
            <person name="Klaysubun C."/>
            <person name="Duangmal K."/>
        </authorList>
    </citation>
    <scope>NUCLEOTIDE SEQUENCE [LARGE SCALE GENOMIC DNA]</scope>
    <source>
        <strain evidence="2 3">JCM 14344</strain>
    </source>
</reference>
<comment type="caution">
    <text evidence="2">The sequence shown here is derived from an EMBL/GenBank/DDBJ whole genome shotgun (WGS) entry which is preliminary data.</text>
</comment>
<evidence type="ECO:0000313" key="2">
    <source>
        <dbReference type="EMBL" id="MDF2260943.1"/>
    </source>
</evidence>
<dbReference type="SUPFAM" id="SSF52540">
    <property type="entry name" value="P-loop containing nucleoside triphosphate hydrolases"/>
    <property type="match status" value="1"/>
</dbReference>
<accession>A0ABT5ZB86</accession>